<feature type="region of interest" description="Disordered" evidence="1">
    <location>
        <begin position="455"/>
        <end position="483"/>
    </location>
</feature>
<reference evidence="3 4" key="1">
    <citation type="journal article" date="2018" name="Mol. Biol. Evol.">
        <title>Broad Genomic Sampling Reveals a Smut Pathogenic Ancestry of the Fungal Clade Ustilaginomycotina.</title>
        <authorList>
            <person name="Kijpornyongpan T."/>
            <person name="Mondo S.J."/>
            <person name="Barry K."/>
            <person name="Sandor L."/>
            <person name="Lee J."/>
            <person name="Lipzen A."/>
            <person name="Pangilinan J."/>
            <person name="LaButti K."/>
            <person name="Hainaut M."/>
            <person name="Henrissat B."/>
            <person name="Grigoriev I.V."/>
            <person name="Spatafora J.W."/>
            <person name="Aime M.C."/>
        </authorList>
    </citation>
    <scope>NUCLEOTIDE SEQUENCE [LARGE SCALE GENOMIC DNA]</scope>
    <source>
        <strain evidence="3 4">MCA 5214</strain>
    </source>
</reference>
<feature type="region of interest" description="Disordered" evidence="1">
    <location>
        <begin position="1"/>
        <end position="23"/>
    </location>
</feature>
<evidence type="ECO:0000313" key="3">
    <source>
        <dbReference type="EMBL" id="PWN27979.1"/>
    </source>
</evidence>
<dbReference type="GO" id="GO:0016491">
    <property type="term" value="F:oxidoreductase activity"/>
    <property type="evidence" value="ECO:0007669"/>
    <property type="project" value="TreeGrafter"/>
</dbReference>
<dbReference type="Proteomes" id="UP000245884">
    <property type="component" value="Unassembled WGS sequence"/>
</dbReference>
<dbReference type="GeneID" id="37027804"/>
<sequence length="624" mass="67627">MDSPLPSSSSSSGQASPASRSRRKLRVAIVGSGLTGLHAAHALATTSSPSLDIEVHLFERASKIGLDSNSIDVPAGSSDDSKGETMRIDVPMRSINAGYYPKVAALYRKLGVPLRKSDFTYSFATEATGLAKAAAVAQKASTTDVKLPASSVSRVPCPSLLYEGSSGIRGFSLPSSLKRRPSSSSSLKDKRSAQAFVHDLSIRFEASRVYLSSMALFALGYFYLLIVSLWHHYAGHTRNPSHPIARQTLQDYFSASPSSTGGIESLFVPSRPTLQHFLHSILVPLFSAMMTVQASSVLQAPVADIMDYVALTFGRSHLTAAAGVLEVERRISAPLEEGNVHVDCLVQRLARKGGEGRLCIEVIEGQNGSQRAYEGFDHVILATQANQSAGFVESLCDGDSNGEGDDGLREMLDRLRCFTYEDSQVVNHTDRSLLSEREDDWRDLNLVSPAAGAVVTGRSEKVNSTSSSPTSRSSSPYSPSTLQANTHTMASHLLLRRLCPSTGEDQKEEVLIQTTNPLSHLSPHPSTILSSSHFERAVLTMSGKEAQRGLFEWRRRSSGRLLGGWNGWELELGELQGKVRVWVCGSWSPGIPLLEGCVVSSGLVVRELVRAEEERAEKDARRVE</sequence>
<dbReference type="Pfam" id="PF13450">
    <property type="entry name" value="NAD_binding_8"/>
    <property type="match status" value="1"/>
</dbReference>
<evidence type="ECO:0000256" key="1">
    <source>
        <dbReference type="SAM" id="MobiDB-lite"/>
    </source>
</evidence>
<evidence type="ECO:0000313" key="4">
    <source>
        <dbReference type="Proteomes" id="UP000245884"/>
    </source>
</evidence>
<keyword evidence="2" id="KW-1133">Transmembrane helix</keyword>
<dbReference type="OrthoDB" id="1111734at2759"/>
<feature type="transmembrane region" description="Helical" evidence="2">
    <location>
        <begin position="209"/>
        <end position="233"/>
    </location>
</feature>
<dbReference type="PANTHER" id="PTHR42923">
    <property type="entry name" value="PROTOPORPHYRINOGEN OXIDASE"/>
    <property type="match status" value="1"/>
</dbReference>
<accession>A0A316URP1</accession>
<dbReference type="SUPFAM" id="SSF51905">
    <property type="entry name" value="FAD/NAD(P)-binding domain"/>
    <property type="match status" value="1"/>
</dbReference>
<dbReference type="Gene3D" id="3.50.50.60">
    <property type="entry name" value="FAD/NAD(P)-binding domain"/>
    <property type="match status" value="1"/>
</dbReference>
<evidence type="ECO:0008006" key="5">
    <source>
        <dbReference type="Google" id="ProtNLM"/>
    </source>
</evidence>
<dbReference type="EMBL" id="KZ819666">
    <property type="protein sequence ID" value="PWN27979.1"/>
    <property type="molecule type" value="Genomic_DNA"/>
</dbReference>
<dbReference type="InterPro" id="IPR036188">
    <property type="entry name" value="FAD/NAD-bd_sf"/>
</dbReference>
<evidence type="ECO:0000256" key="2">
    <source>
        <dbReference type="SAM" id="Phobius"/>
    </source>
</evidence>
<keyword evidence="2" id="KW-0812">Transmembrane</keyword>
<dbReference type="PANTHER" id="PTHR42923:SF42">
    <property type="entry name" value="AMINE OXIDASE DOMAIN-CONTAINING PROTEIN"/>
    <property type="match status" value="1"/>
</dbReference>
<feature type="compositionally biased region" description="Low complexity" evidence="1">
    <location>
        <begin position="1"/>
        <end position="19"/>
    </location>
</feature>
<dbReference type="STRING" id="1569628.A0A316URP1"/>
<dbReference type="RefSeq" id="XP_025362591.1">
    <property type="nucleotide sequence ID" value="XM_025505981.1"/>
</dbReference>
<dbReference type="AlphaFoldDB" id="A0A316URP1"/>
<gene>
    <name evidence="3" type="ORF">BDZ90DRAFT_231753</name>
</gene>
<organism evidence="3 4">
    <name type="scientific">Jaminaea rosea</name>
    <dbReference type="NCBI Taxonomy" id="1569628"/>
    <lineage>
        <taxon>Eukaryota</taxon>
        <taxon>Fungi</taxon>
        <taxon>Dikarya</taxon>
        <taxon>Basidiomycota</taxon>
        <taxon>Ustilaginomycotina</taxon>
        <taxon>Exobasidiomycetes</taxon>
        <taxon>Microstromatales</taxon>
        <taxon>Microstromatales incertae sedis</taxon>
        <taxon>Jaminaea</taxon>
    </lineage>
</organism>
<proteinExistence type="predicted"/>
<name>A0A316URP1_9BASI</name>
<feature type="compositionally biased region" description="Low complexity" evidence="1">
    <location>
        <begin position="464"/>
        <end position="481"/>
    </location>
</feature>
<keyword evidence="4" id="KW-1185">Reference proteome</keyword>
<dbReference type="InterPro" id="IPR050464">
    <property type="entry name" value="Zeta_carotene_desat/Oxidored"/>
</dbReference>
<protein>
    <recommendedName>
        <fullName evidence="5">Amine oxidase domain-containing protein</fullName>
    </recommendedName>
</protein>
<keyword evidence="2" id="KW-0472">Membrane</keyword>